<organism evidence="1">
    <name type="scientific">Rhizophora mucronata</name>
    <name type="common">Asiatic mangrove</name>
    <dbReference type="NCBI Taxonomy" id="61149"/>
    <lineage>
        <taxon>Eukaryota</taxon>
        <taxon>Viridiplantae</taxon>
        <taxon>Streptophyta</taxon>
        <taxon>Embryophyta</taxon>
        <taxon>Tracheophyta</taxon>
        <taxon>Spermatophyta</taxon>
        <taxon>Magnoliopsida</taxon>
        <taxon>eudicotyledons</taxon>
        <taxon>Gunneridae</taxon>
        <taxon>Pentapetalae</taxon>
        <taxon>rosids</taxon>
        <taxon>fabids</taxon>
        <taxon>Malpighiales</taxon>
        <taxon>Rhizophoraceae</taxon>
        <taxon>Rhizophora</taxon>
    </lineage>
</organism>
<sequence length="53" mass="6230">MNQLHFTLLLHFSDKVELYFEVLCSAIENKVLGYSYYQFVVNINLSSFLLVLL</sequence>
<protein>
    <submittedName>
        <fullName evidence="1">Uncharacterized protein</fullName>
    </submittedName>
</protein>
<dbReference type="AlphaFoldDB" id="A0A2P2N9W9"/>
<accession>A0A2P2N9W9</accession>
<reference evidence="1" key="1">
    <citation type="submission" date="2018-02" db="EMBL/GenBank/DDBJ databases">
        <title>Rhizophora mucronata_Transcriptome.</title>
        <authorList>
            <person name="Meera S.P."/>
            <person name="Sreeshan A."/>
            <person name="Augustine A."/>
        </authorList>
    </citation>
    <scope>NUCLEOTIDE SEQUENCE</scope>
    <source>
        <tissue evidence="1">Leaf</tissue>
    </source>
</reference>
<proteinExistence type="predicted"/>
<evidence type="ECO:0000313" key="1">
    <source>
        <dbReference type="EMBL" id="MBX39262.1"/>
    </source>
</evidence>
<dbReference type="EMBL" id="GGEC01058778">
    <property type="protein sequence ID" value="MBX39262.1"/>
    <property type="molecule type" value="Transcribed_RNA"/>
</dbReference>
<name>A0A2P2N9W9_RHIMU</name>